<keyword evidence="4" id="KW-1185">Reference proteome</keyword>
<evidence type="ECO:0000313" key="4">
    <source>
        <dbReference type="Proteomes" id="UP000233524"/>
    </source>
</evidence>
<dbReference type="AlphaFoldDB" id="A0A2N3N590"/>
<evidence type="ECO:0000259" key="1">
    <source>
        <dbReference type="Pfam" id="PF13417"/>
    </source>
</evidence>
<dbReference type="InterPro" id="IPR050983">
    <property type="entry name" value="GST_Omega/HSP26"/>
</dbReference>
<dbReference type="InterPro" id="IPR058268">
    <property type="entry name" value="DUF7962"/>
</dbReference>
<dbReference type="InterPro" id="IPR036249">
    <property type="entry name" value="Thioredoxin-like_sf"/>
</dbReference>
<sequence>MSSVNSIILFHYTYSPYARRVAWYLALRGIPYSECIQPPIMPRPDVAKFGINYRRIPLLSIGRDFYLDTRLIIEKLEQLYPERPKLGATTDGERVTERLLQAFNIDGGIFTHCFQALPTDLPLLQDPVYYKDRADFIGFNVTKESMGKNRADALKELRGAFDFLEYTLLADGRDWVLGTNGPRLADIEAIWPFHWLTGLPGALPPDTFSPETYPKVYSWVSRFQKCVSDAKKINGRAKSITGDEAFNAITSSSYNEELGYVDERDPVVATECLTKGVVVTVWPSDTGSSHKDTGKLLSINKMEVVFEVSAPESQSTTVRVHAPRHGFRVSNSTSTGLTRL</sequence>
<protein>
    <submittedName>
        <fullName evidence="3">Uncharacterized protein</fullName>
    </submittedName>
</protein>
<name>A0A2N3N590_9PEZI</name>
<dbReference type="CDD" id="cd00570">
    <property type="entry name" value="GST_N_family"/>
    <property type="match status" value="1"/>
</dbReference>
<dbReference type="VEuPathDB" id="FungiDB:jhhlp_006204"/>
<feature type="domain" description="GST N-terminal" evidence="1">
    <location>
        <begin position="9"/>
        <end position="84"/>
    </location>
</feature>
<dbReference type="InParanoid" id="A0A2N3N590"/>
<organism evidence="3 4">
    <name type="scientific">Lomentospora prolificans</name>
    <dbReference type="NCBI Taxonomy" id="41688"/>
    <lineage>
        <taxon>Eukaryota</taxon>
        <taxon>Fungi</taxon>
        <taxon>Dikarya</taxon>
        <taxon>Ascomycota</taxon>
        <taxon>Pezizomycotina</taxon>
        <taxon>Sordariomycetes</taxon>
        <taxon>Hypocreomycetidae</taxon>
        <taxon>Microascales</taxon>
        <taxon>Microascaceae</taxon>
        <taxon>Lomentospora</taxon>
    </lineage>
</organism>
<evidence type="ECO:0000313" key="3">
    <source>
        <dbReference type="EMBL" id="PKS07598.1"/>
    </source>
</evidence>
<comment type="caution">
    <text evidence="3">The sequence shown here is derived from an EMBL/GenBank/DDBJ whole genome shotgun (WGS) entry which is preliminary data.</text>
</comment>
<dbReference type="STRING" id="41688.A0A2N3N590"/>
<dbReference type="SUPFAM" id="SSF47616">
    <property type="entry name" value="GST C-terminal domain-like"/>
    <property type="match status" value="1"/>
</dbReference>
<dbReference type="Pfam" id="PF25907">
    <property type="entry name" value="DUF7962"/>
    <property type="match status" value="1"/>
</dbReference>
<proteinExistence type="predicted"/>
<dbReference type="PANTHER" id="PTHR43968">
    <property type="match status" value="1"/>
</dbReference>
<feature type="domain" description="DUF7962" evidence="2">
    <location>
        <begin position="113"/>
        <end position="232"/>
    </location>
</feature>
<gene>
    <name evidence="3" type="ORF">jhhlp_006204</name>
</gene>
<dbReference type="InterPro" id="IPR004045">
    <property type="entry name" value="Glutathione_S-Trfase_N"/>
</dbReference>
<dbReference type="SUPFAM" id="SSF52833">
    <property type="entry name" value="Thioredoxin-like"/>
    <property type="match status" value="1"/>
</dbReference>
<dbReference type="InterPro" id="IPR036282">
    <property type="entry name" value="Glutathione-S-Trfase_C_sf"/>
</dbReference>
<reference evidence="3 4" key="1">
    <citation type="journal article" date="2017" name="G3 (Bethesda)">
        <title>First Draft Genome Sequence of the Pathogenic Fungus Lomentospora prolificans (Formerly Scedosporium prolificans).</title>
        <authorList>
            <person name="Luo R."/>
            <person name="Zimin A."/>
            <person name="Workman R."/>
            <person name="Fan Y."/>
            <person name="Pertea G."/>
            <person name="Grossman N."/>
            <person name="Wear M.P."/>
            <person name="Jia B."/>
            <person name="Miller H."/>
            <person name="Casadevall A."/>
            <person name="Timp W."/>
            <person name="Zhang S.X."/>
            <person name="Salzberg S.L."/>
        </authorList>
    </citation>
    <scope>NUCLEOTIDE SEQUENCE [LARGE SCALE GENOMIC DNA]</scope>
    <source>
        <strain evidence="3 4">JHH-5317</strain>
    </source>
</reference>
<accession>A0A2N3N590</accession>
<evidence type="ECO:0000259" key="2">
    <source>
        <dbReference type="Pfam" id="PF25907"/>
    </source>
</evidence>
<dbReference type="Pfam" id="PF13417">
    <property type="entry name" value="GST_N_3"/>
    <property type="match status" value="1"/>
</dbReference>
<dbReference type="Gene3D" id="3.40.30.110">
    <property type="match status" value="2"/>
</dbReference>
<dbReference type="Proteomes" id="UP000233524">
    <property type="component" value="Unassembled WGS sequence"/>
</dbReference>
<dbReference type="PANTHER" id="PTHR43968:SF6">
    <property type="entry name" value="GLUTATHIONE S-TRANSFERASE OMEGA"/>
    <property type="match status" value="1"/>
</dbReference>
<dbReference type="EMBL" id="NLAX01000701">
    <property type="protein sequence ID" value="PKS07598.1"/>
    <property type="molecule type" value="Genomic_DNA"/>
</dbReference>
<dbReference type="GO" id="GO:0005737">
    <property type="term" value="C:cytoplasm"/>
    <property type="evidence" value="ECO:0007669"/>
    <property type="project" value="TreeGrafter"/>
</dbReference>
<dbReference type="OrthoDB" id="202840at2759"/>